<proteinExistence type="predicted"/>
<protein>
    <submittedName>
        <fullName evidence="2">Uncharacterized protein</fullName>
    </submittedName>
</protein>
<evidence type="ECO:0000313" key="2">
    <source>
        <dbReference type="EMBL" id="EIA39250.1"/>
    </source>
</evidence>
<keyword evidence="1" id="KW-1133">Transmembrane helix</keyword>
<dbReference type="AlphaFoldDB" id="H7GG19"/>
<feature type="transmembrane region" description="Helical" evidence="1">
    <location>
        <begin position="30"/>
        <end position="50"/>
    </location>
</feature>
<reference evidence="2 3" key="1">
    <citation type="journal article" date="2012" name="J. Bacteriol.">
        <title>Draft genome sequence of Thermus sp. strain RL, isolated from a hot water spring located atop the Himalayan ranges at Manikaran, India.</title>
        <authorList>
            <person name="Dwivedi V."/>
            <person name="Sangwan N."/>
            <person name="Nigam A."/>
            <person name="Garg N."/>
            <person name="Niharika N."/>
            <person name="Khurana P."/>
            <person name="Khurana J.P."/>
            <person name="Lal R."/>
        </authorList>
    </citation>
    <scope>NUCLEOTIDE SEQUENCE [LARGE SCALE GENOMIC DNA]</scope>
    <source>
        <strain evidence="2 3">RL</strain>
    </source>
</reference>
<comment type="caution">
    <text evidence="2">The sequence shown here is derived from an EMBL/GenBank/DDBJ whole genome shotgun (WGS) entry which is preliminary data.</text>
</comment>
<sequence>MRPYLALTSLLFGLHLGVAAVAALGLPAPVLGLAAFAAGAALGPGLSLLARRLSLSHLLFWTLLLNPST</sequence>
<keyword evidence="1" id="KW-0472">Membrane</keyword>
<dbReference type="Proteomes" id="UP000053186">
    <property type="component" value="Unassembled WGS sequence"/>
</dbReference>
<accession>H7GG19</accession>
<evidence type="ECO:0000256" key="1">
    <source>
        <dbReference type="SAM" id="Phobius"/>
    </source>
</evidence>
<gene>
    <name evidence="2" type="ORF">RLTM_04999</name>
</gene>
<keyword evidence="1" id="KW-0812">Transmembrane</keyword>
<organism evidence="2 3">
    <name type="scientific">Thermus parvatiensis</name>
    <dbReference type="NCBI Taxonomy" id="456163"/>
    <lineage>
        <taxon>Bacteria</taxon>
        <taxon>Thermotogati</taxon>
        <taxon>Deinococcota</taxon>
        <taxon>Deinococci</taxon>
        <taxon>Thermales</taxon>
        <taxon>Thermaceae</taxon>
        <taxon>Thermus</taxon>
    </lineage>
</organism>
<dbReference type="EMBL" id="AIJQ01000005">
    <property type="protein sequence ID" value="EIA39250.1"/>
    <property type="molecule type" value="Genomic_DNA"/>
</dbReference>
<dbReference type="RefSeq" id="WP_008632068.1">
    <property type="nucleotide sequence ID" value="NZ_AIJQ01000005.1"/>
</dbReference>
<keyword evidence="3" id="KW-1185">Reference proteome</keyword>
<dbReference type="PATRIC" id="fig|456163.3.peg.979"/>
<name>H7GG19_9DEIN</name>
<evidence type="ECO:0000313" key="3">
    <source>
        <dbReference type="Proteomes" id="UP000053186"/>
    </source>
</evidence>